<feature type="transmembrane region" description="Helical" evidence="1">
    <location>
        <begin position="12"/>
        <end position="34"/>
    </location>
</feature>
<protein>
    <submittedName>
        <fullName evidence="2">Uncharacterized protein</fullName>
    </submittedName>
</protein>
<feature type="transmembrane region" description="Helical" evidence="1">
    <location>
        <begin position="46"/>
        <end position="75"/>
    </location>
</feature>
<keyword evidence="1" id="KW-0812">Transmembrane</keyword>
<evidence type="ECO:0000313" key="2">
    <source>
        <dbReference type="EMBL" id="WRY34572.1"/>
    </source>
</evidence>
<evidence type="ECO:0000313" key="3">
    <source>
        <dbReference type="Proteomes" id="UP001623290"/>
    </source>
</evidence>
<evidence type="ECO:0000256" key="1">
    <source>
        <dbReference type="SAM" id="Phobius"/>
    </source>
</evidence>
<keyword evidence="1" id="KW-0472">Membrane</keyword>
<name>A0ABZ1E2V2_9RHOB</name>
<dbReference type="EMBL" id="CP135443">
    <property type="protein sequence ID" value="WRY34572.1"/>
    <property type="molecule type" value="Genomic_DNA"/>
</dbReference>
<proteinExistence type="predicted"/>
<accession>A0ABZ1E2V2</accession>
<dbReference type="Proteomes" id="UP001623290">
    <property type="component" value="Chromosome"/>
</dbReference>
<keyword evidence="1" id="KW-1133">Transmembrane helix</keyword>
<dbReference type="RefSeq" id="WP_406721345.1">
    <property type="nucleotide sequence ID" value="NZ_CP135443.1"/>
</dbReference>
<reference evidence="2 3" key="1">
    <citation type="submission" date="2023-09" db="EMBL/GenBank/DDBJ databases">
        <title>Thioclava shenzhenensis sp. nov., a multidrug resistant bacteria-antagonizing species isolated from coastal seawater.</title>
        <authorList>
            <person name="Long M."/>
        </authorList>
    </citation>
    <scope>NUCLEOTIDE SEQUENCE [LARGE SCALE GENOMIC DNA]</scope>
    <source>
        <strain evidence="2 3">FTW29</strain>
    </source>
</reference>
<gene>
    <name evidence="2" type="ORF">RPE78_04570</name>
</gene>
<organism evidence="2 3">
    <name type="scientific">Thioclava litoralis</name>
    <dbReference type="NCBI Taxonomy" id="3076557"/>
    <lineage>
        <taxon>Bacteria</taxon>
        <taxon>Pseudomonadati</taxon>
        <taxon>Pseudomonadota</taxon>
        <taxon>Alphaproteobacteria</taxon>
        <taxon>Rhodobacterales</taxon>
        <taxon>Paracoccaceae</taxon>
        <taxon>Thioclava</taxon>
    </lineage>
</organism>
<keyword evidence="3" id="KW-1185">Reference proteome</keyword>
<sequence length="97" mass="10053">MQNFMISSYRKLVALIIVLGMIGVVISAVAQAYLLSANPYGGGGGAGMAILAFIGILIGGALYVILIGGALYVGLGIYDNTKKMAELLEKQLEKTSA</sequence>